<dbReference type="InterPro" id="IPR011426">
    <property type="entry name" value="CamS"/>
</dbReference>
<keyword evidence="1" id="KW-0732">Signal</keyword>
<dbReference type="Gene3D" id="3.10.570.10">
    <property type="entry name" value="sex pheromone staph- cam373 precursor domain"/>
    <property type="match status" value="1"/>
</dbReference>
<dbReference type="CDD" id="cd13441">
    <property type="entry name" value="CamS_repeat_1"/>
    <property type="match status" value="1"/>
</dbReference>
<dbReference type="Proteomes" id="UP001275315">
    <property type="component" value="Unassembled WGS sequence"/>
</dbReference>
<feature type="signal peptide" evidence="1">
    <location>
        <begin position="1"/>
        <end position="23"/>
    </location>
</feature>
<evidence type="ECO:0000313" key="2">
    <source>
        <dbReference type="EMBL" id="MDY0410586.1"/>
    </source>
</evidence>
<keyword evidence="3" id="KW-1185">Reference proteome</keyword>
<evidence type="ECO:0000313" key="3">
    <source>
        <dbReference type="Proteomes" id="UP001275315"/>
    </source>
</evidence>
<accession>A0ABU5CW30</accession>
<evidence type="ECO:0000256" key="1">
    <source>
        <dbReference type="SAM" id="SignalP"/>
    </source>
</evidence>
<dbReference type="PIRSF" id="PIRSF012509">
    <property type="entry name" value="CamS"/>
    <property type="match status" value="1"/>
</dbReference>
<proteinExistence type="predicted"/>
<sequence length="376" mass="43352">MKKLIFICISVLLLLTSCAPKLKDNEVVQDEKEKQEPSIVPSYQLSKDNYRMILPYEPSAARGVIVSQVQNRLDIDEMEEGLRRHSKEYFDTEEYYFREGQFLTSDIVLDIIDELNPKKQADSDKKNTKEKVKYNRENPRYLSHILEQNFLLKKDDEKTVETAGISIGIALKSVYAFQTEIGGPYYYEKIPQKEMLQQGYKIAQNVLKRLRAMDGLTDIPIMIALYREEEQGSPVPGNFLAKTYVEGGQDKVADWEKIKEENILFPSSQASKKYVEDAEIVQGFANKIAEYFPNYVGLIGKGFYINGEMKRLTIDVPIEFYGKGEVLGFTQYAYGVVKDVFPDRYDLEINIKSSDRLESMIYRNAGEKEPVTHIMH</sequence>
<dbReference type="Pfam" id="PF07537">
    <property type="entry name" value="CamS"/>
    <property type="match status" value="1"/>
</dbReference>
<dbReference type="EMBL" id="JAWDIQ010000003">
    <property type="protein sequence ID" value="MDY0410586.1"/>
    <property type="molecule type" value="Genomic_DNA"/>
</dbReference>
<dbReference type="CDD" id="cd13440">
    <property type="entry name" value="CamS_repeat_2"/>
    <property type="match status" value="1"/>
</dbReference>
<dbReference type="RefSeq" id="WP_320381472.1">
    <property type="nucleotide sequence ID" value="NZ_JAWDIQ010000003.1"/>
</dbReference>
<reference evidence="2 3" key="1">
    <citation type="submission" date="2023-10" db="EMBL/GenBank/DDBJ databases">
        <title>Virgibacillus soli CC-YMP-6 genome.</title>
        <authorList>
            <person name="Miliotis G."/>
            <person name="Sengupta P."/>
            <person name="Hameed A."/>
            <person name="Chuvochina M."/>
            <person name="Mcdonagh F."/>
            <person name="Simpson A.C."/>
            <person name="Singh N.K."/>
            <person name="Rekha P.D."/>
            <person name="Raman K."/>
            <person name="Hugenholtz P."/>
            <person name="Venkateswaran K."/>
        </authorList>
    </citation>
    <scope>NUCLEOTIDE SEQUENCE [LARGE SCALE GENOMIC DNA]</scope>
    <source>
        <strain evidence="2 3">CC-YMP-6</strain>
    </source>
</reference>
<gene>
    <name evidence="2" type="ORF">RWD45_21165</name>
</gene>
<feature type="chain" id="PRO_5047219914" evidence="1">
    <location>
        <begin position="24"/>
        <end position="376"/>
    </location>
</feature>
<name>A0ABU5CW30_9BACI</name>
<organism evidence="2 3">
    <name type="scientific">Paracerasibacillus soli</name>
    <dbReference type="NCBI Taxonomy" id="480284"/>
    <lineage>
        <taxon>Bacteria</taxon>
        <taxon>Bacillati</taxon>
        <taxon>Bacillota</taxon>
        <taxon>Bacilli</taxon>
        <taxon>Bacillales</taxon>
        <taxon>Bacillaceae</taxon>
        <taxon>Paracerasibacillus</taxon>
    </lineage>
</organism>
<dbReference type="PROSITE" id="PS51257">
    <property type="entry name" value="PROKAR_LIPOPROTEIN"/>
    <property type="match status" value="1"/>
</dbReference>
<protein>
    <submittedName>
        <fullName evidence="2">CamS family sex pheromone protein</fullName>
    </submittedName>
</protein>
<comment type="caution">
    <text evidence="2">The sequence shown here is derived from an EMBL/GenBank/DDBJ whole genome shotgun (WGS) entry which is preliminary data.</text>
</comment>